<reference evidence="1 2" key="1">
    <citation type="submission" date="2019-01" db="EMBL/GenBank/DDBJ databases">
        <authorList>
            <person name="Ferrante I. M."/>
        </authorList>
    </citation>
    <scope>NUCLEOTIDE SEQUENCE [LARGE SCALE GENOMIC DNA]</scope>
    <source>
        <strain evidence="1 2">B856</strain>
    </source>
</reference>
<evidence type="ECO:0000313" key="2">
    <source>
        <dbReference type="Proteomes" id="UP000291116"/>
    </source>
</evidence>
<dbReference type="EMBL" id="CAACVS010000683">
    <property type="protein sequence ID" value="VEU45067.1"/>
    <property type="molecule type" value="Genomic_DNA"/>
</dbReference>
<name>A0A448ZSN4_9STRA</name>
<organism evidence="1 2">
    <name type="scientific">Pseudo-nitzschia multistriata</name>
    <dbReference type="NCBI Taxonomy" id="183589"/>
    <lineage>
        <taxon>Eukaryota</taxon>
        <taxon>Sar</taxon>
        <taxon>Stramenopiles</taxon>
        <taxon>Ochrophyta</taxon>
        <taxon>Bacillariophyta</taxon>
        <taxon>Bacillariophyceae</taxon>
        <taxon>Bacillariophycidae</taxon>
        <taxon>Bacillariales</taxon>
        <taxon>Bacillariaceae</taxon>
        <taxon>Pseudo-nitzschia</taxon>
    </lineage>
</organism>
<gene>
    <name evidence="1" type="ORF">PSNMU_V1.4_AUG-EV-PASAV3_0122170</name>
</gene>
<dbReference type="Proteomes" id="UP000291116">
    <property type="component" value="Unassembled WGS sequence"/>
</dbReference>
<protein>
    <submittedName>
        <fullName evidence="1">Uncharacterized protein</fullName>
    </submittedName>
</protein>
<dbReference type="AlphaFoldDB" id="A0A448ZSN4"/>
<proteinExistence type="predicted"/>
<keyword evidence="2" id="KW-1185">Reference proteome</keyword>
<sequence>MGVWNIHDFDFDGLHGDVNASDVSQDTSTLCCLLDTDANHFIDGAFERMVVNHGLSLRKVHQRFASVSDYIVGHVAVHPKFLCQDHKDTRHVVVSKI</sequence>
<accession>A0A448ZSN4</accession>
<evidence type="ECO:0000313" key="1">
    <source>
        <dbReference type="EMBL" id="VEU45067.1"/>
    </source>
</evidence>